<dbReference type="OrthoDB" id="10267235at2759"/>
<protein>
    <recommendedName>
        <fullName evidence="3">ethanolamine kinase</fullName>
        <ecNumber evidence="3">2.7.1.82</ecNumber>
    </recommendedName>
</protein>
<evidence type="ECO:0000313" key="5">
    <source>
        <dbReference type="Proteomes" id="UP000266188"/>
    </source>
</evidence>
<evidence type="ECO:0000313" key="4">
    <source>
        <dbReference type="EMBL" id="RJE23837.1"/>
    </source>
</evidence>
<reference evidence="5" key="1">
    <citation type="submission" date="2017-02" db="EMBL/GenBank/DDBJ databases">
        <authorList>
            <person name="Tafer H."/>
            <person name="Lopandic K."/>
        </authorList>
    </citation>
    <scope>NUCLEOTIDE SEQUENCE [LARGE SCALE GENOMIC DNA]</scope>
    <source>
        <strain evidence="5">CBS 366.77</strain>
    </source>
</reference>
<dbReference type="GO" id="GO:0004305">
    <property type="term" value="F:ethanolamine kinase activity"/>
    <property type="evidence" value="ECO:0007669"/>
    <property type="project" value="UniProtKB-EC"/>
</dbReference>
<dbReference type="STRING" id="2070753.A0A3A2ZQW0"/>
<dbReference type="PANTHER" id="PTHR22603">
    <property type="entry name" value="CHOLINE/ETHANOALAMINE KINASE"/>
    <property type="match status" value="1"/>
</dbReference>
<evidence type="ECO:0000256" key="1">
    <source>
        <dbReference type="ARBA" id="ARBA00037883"/>
    </source>
</evidence>
<dbReference type="InterPro" id="IPR011009">
    <property type="entry name" value="Kinase-like_dom_sf"/>
</dbReference>
<evidence type="ECO:0000256" key="3">
    <source>
        <dbReference type="ARBA" id="ARBA00038874"/>
    </source>
</evidence>
<gene>
    <name evidence="4" type="ORF">PHISCL_03809</name>
</gene>
<comment type="pathway">
    <text evidence="1">Phospholipid metabolism; phosphatidylethanolamine biosynthesis; phosphatidylethanolamine from ethanolamine: step 1/3.</text>
</comment>
<evidence type="ECO:0000256" key="2">
    <source>
        <dbReference type="ARBA" id="ARBA00038211"/>
    </source>
</evidence>
<dbReference type="EC" id="2.7.1.82" evidence="3"/>
<dbReference type="GO" id="GO:0006646">
    <property type="term" value="P:phosphatidylethanolamine biosynthetic process"/>
    <property type="evidence" value="ECO:0007669"/>
    <property type="project" value="TreeGrafter"/>
</dbReference>
<name>A0A3A2ZQW0_9EURO</name>
<dbReference type="PANTHER" id="PTHR22603:SF66">
    <property type="entry name" value="ETHANOLAMINE KINASE"/>
    <property type="match status" value="1"/>
</dbReference>
<keyword evidence="4" id="KW-0418">Kinase</keyword>
<proteinExistence type="inferred from homology"/>
<dbReference type="EMBL" id="MVGC01000103">
    <property type="protein sequence ID" value="RJE23837.1"/>
    <property type="molecule type" value="Genomic_DNA"/>
</dbReference>
<keyword evidence="4" id="KW-0808">Transferase</keyword>
<comment type="similarity">
    <text evidence="2">Belongs to the choline/ethanolamine kinase family.</text>
</comment>
<dbReference type="AlphaFoldDB" id="A0A3A2ZQW0"/>
<keyword evidence="5" id="KW-1185">Reference proteome</keyword>
<comment type="caution">
    <text evidence="4">The sequence shown here is derived from an EMBL/GenBank/DDBJ whole genome shotgun (WGS) entry which is preliminary data.</text>
</comment>
<dbReference type="Proteomes" id="UP000266188">
    <property type="component" value="Unassembled WGS sequence"/>
</dbReference>
<dbReference type="GO" id="GO:0005737">
    <property type="term" value="C:cytoplasm"/>
    <property type="evidence" value="ECO:0007669"/>
    <property type="project" value="TreeGrafter"/>
</dbReference>
<sequence length="422" mass="47713">MGSTNGSNGCALSNFRYIPLSYNNADSQASALRLVLTLNPDWEGPGNKIEFVRFTDGITNTLLKIINRKPGWTDEQIDNEAVLMRAYGNHTEILIDREREMNSHALLSTRGLAPPLLARFQNGLLYRFVRGRVATAADLVTPSIWRGVARRLGQWHAVLPINESDVSIPAKTLSTIHQVELDSEHPKPKDDLQVIQPRRPGPSMWAVLQKWVLALPTATEDQRARRLQLQKELERVVAEFDDGKGIGEDGLVFAHCDLLSANVIVLPSTDSARAKGEPESTHFIDYEYAVPAPAAFDIANHFAEWGGYDCDYGMMPTRSVRRQFLTEYVQSYCQFNGATKLSQEEIVNRLYEDVDRFRGIPGLYWGVWGLIQAQISQIDFDYASYAETRLGEYYAWRREEDGSRSASGEEMPLRELRWAQEA</sequence>
<organism evidence="4 5">
    <name type="scientific">Aspergillus sclerotialis</name>
    <dbReference type="NCBI Taxonomy" id="2070753"/>
    <lineage>
        <taxon>Eukaryota</taxon>
        <taxon>Fungi</taxon>
        <taxon>Dikarya</taxon>
        <taxon>Ascomycota</taxon>
        <taxon>Pezizomycotina</taxon>
        <taxon>Eurotiomycetes</taxon>
        <taxon>Eurotiomycetidae</taxon>
        <taxon>Eurotiales</taxon>
        <taxon>Aspergillaceae</taxon>
        <taxon>Aspergillus</taxon>
        <taxon>Aspergillus subgen. Polypaecilum</taxon>
    </lineage>
</organism>
<dbReference type="Pfam" id="PF01633">
    <property type="entry name" value="Choline_kinase"/>
    <property type="match status" value="1"/>
</dbReference>
<dbReference type="SUPFAM" id="SSF56112">
    <property type="entry name" value="Protein kinase-like (PK-like)"/>
    <property type="match status" value="1"/>
</dbReference>
<dbReference type="CDD" id="cd05157">
    <property type="entry name" value="ETNK_euk"/>
    <property type="match status" value="1"/>
</dbReference>
<dbReference type="Gene3D" id="3.90.1200.10">
    <property type="match status" value="1"/>
</dbReference>
<accession>A0A3A2ZQW0</accession>